<keyword evidence="5" id="KW-1185">Reference proteome</keyword>
<keyword evidence="1 4" id="KW-0808">Transferase</keyword>
<dbReference type="InterPro" id="IPR050832">
    <property type="entry name" value="Bact_Acetyltransf"/>
</dbReference>
<dbReference type="Gene3D" id="3.40.630.30">
    <property type="match status" value="1"/>
</dbReference>
<dbReference type="GO" id="GO:0016747">
    <property type="term" value="F:acyltransferase activity, transferring groups other than amino-acyl groups"/>
    <property type="evidence" value="ECO:0007669"/>
    <property type="project" value="InterPro"/>
</dbReference>
<dbReference type="AlphaFoldDB" id="A0A6I3XIR1"/>
<evidence type="ECO:0000313" key="5">
    <source>
        <dbReference type="Proteomes" id="UP000431684"/>
    </source>
</evidence>
<dbReference type="RefSeq" id="WP_155708470.1">
    <property type="nucleotide sequence ID" value="NZ_BMWU01000028.1"/>
</dbReference>
<evidence type="ECO:0000313" key="4">
    <source>
        <dbReference type="EMBL" id="MUI12538.1"/>
    </source>
</evidence>
<evidence type="ECO:0000256" key="1">
    <source>
        <dbReference type="ARBA" id="ARBA00022679"/>
    </source>
</evidence>
<proteinExistence type="predicted"/>
<comment type="caution">
    <text evidence="4">The sequence shown here is derived from an EMBL/GenBank/DDBJ whole genome shotgun (WGS) entry which is preliminary data.</text>
</comment>
<name>A0A6I3XIR1_9BURK</name>
<accession>A0A6I3XIR1</accession>
<dbReference type="InterPro" id="IPR000182">
    <property type="entry name" value="GNAT_dom"/>
</dbReference>
<dbReference type="PROSITE" id="PS51186">
    <property type="entry name" value="GNAT"/>
    <property type="match status" value="1"/>
</dbReference>
<protein>
    <submittedName>
        <fullName evidence="4">GNAT family N-acetyltransferase</fullName>
    </submittedName>
</protein>
<organism evidence="4 5">
    <name type="scientific">Pseudoduganella dura</name>
    <dbReference type="NCBI Taxonomy" id="321982"/>
    <lineage>
        <taxon>Bacteria</taxon>
        <taxon>Pseudomonadati</taxon>
        <taxon>Pseudomonadota</taxon>
        <taxon>Betaproteobacteria</taxon>
        <taxon>Burkholderiales</taxon>
        <taxon>Oxalobacteraceae</taxon>
        <taxon>Telluria group</taxon>
        <taxon>Pseudoduganella</taxon>
    </lineage>
</organism>
<evidence type="ECO:0000259" key="3">
    <source>
        <dbReference type="PROSITE" id="PS51186"/>
    </source>
</evidence>
<feature type="domain" description="N-acetyltransferase" evidence="3">
    <location>
        <begin position="10"/>
        <end position="152"/>
    </location>
</feature>
<evidence type="ECO:0000256" key="2">
    <source>
        <dbReference type="ARBA" id="ARBA00023315"/>
    </source>
</evidence>
<dbReference type="SUPFAM" id="SSF55729">
    <property type="entry name" value="Acyl-CoA N-acyltransferases (Nat)"/>
    <property type="match status" value="1"/>
</dbReference>
<keyword evidence="2" id="KW-0012">Acyltransferase</keyword>
<dbReference type="PANTHER" id="PTHR43877">
    <property type="entry name" value="AMINOALKYLPHOSPHONATE N-ACETYLTRANSFERASE-RELATED-RELATED"/>
    <property type="match status" value="1"/>
</dbReference>
<reference evidence="4 5" key="1">
    <citation type="submission" date="2019-11" db="EMBL/GenBank/DDBJ databases">
        <title>Draft Genome Sequences of Six Type Strains of the Genus Massilia.</title>
        <authorList>
            <person name="Miess H."/>
            <person name="Frediansyah A."/>
            <person name="Goeker M."/>
            <person name="Gross H."/>
        </authorList>
    </citation>
    <scope>NUCLEOTIDE SEQUENCE [LARGE SCALE GENOMIC DNA]</scope>
    <source>
        <strain evidence="4 5">DSM 17513</strain>
    </source>
</reference>
<gene>
    <name evidence="4" type="ORF">GJV26_08650</name>
</gene>
<dbReference type="CDD" id="cd04301">
    <property type="entry name" value="NAT_SF"/>
    <property type="match status" value="1"/>
</dbReference>
<dbReference type="InterPro" id="IPR016181">
    <property type="entry name" value="Acyl_CoA_acyltransferase"/>
</dbReference>
<dbReference type="Pfam" id="PF00583">
    <property type="entry name" value="Acetyltransf_1"/>
    <property type="match status" value="1"/>
</dbReference>
<dbReference type="EMBL" id="WNWM01000002">
    <property type="protein sequence ID" value="MUI12538.1"/>
    <property type="molecule type" value="Genomic_DNA"/>
</dbReference>
<dbReference type="Proteomes" id="UP000431684">
    <property type="component" value="Unassembled WGS sequence"/>
</dbReference>
<sequence>MTKPFPTDVPAIRVAQPDDHTVLAGLLRQLGYELAPAQVRDKLQALGASPADRILVAVLHGEVVGSISLHALPLFHMAGQLGRITSMVVDERHRGSGVGGALIGAAEQWFAAAGCVKVEVTSSDRRLDAHRFYERHGFLRDGQRLARNIPGD</sequence>
<dbReference type="OrthoDB" id="9789603at2"/>